<proteinExistence type="predicted"/>
<keyword evidence="1" id="KW-0862">Zinc</keyword>
<name>A0A5N6NPH3_9ASTR</name>
<keyword evidence="1" id="KW-0479">Metal-binding</keyword>
<dbReference type="GO" id="GO:0003676">
    <property type="term" value="F:nucleic acid binding"/>
    <property type="evidence" value="ECO:0007669"/>
    <property type="project" value="InterPro"/>
</dbReference>
<feature type="region of interest" description="Disordered" evidence="2">
    <location>
        <begin position="188"/>
        <end position="223"/>
    </location>
</feature>
<evidence type="ECO:0000313" key="4">
    <source>
        <dbReference type="EMBL" id="KAD4983181.1"/>
    </source>
</evidence>
<dbReference type="Proteomes" id="UP000326396">
    <property type="component" value="Linkage Group LG18"/>
</dbReference>
<evidence type="ECO:0000256" key="2">
    <source>
        <dbReference type="SAM" id="MobiDB-lite"/>
    </source>
</evidence>
<dbReference type="SMART" id="SM00343">
    <property type="entry name" value="ZnF_C2HC"/>
    <property type="match status" value="1"/>
</dbReference>
<evidence type="ECO:0000313" key="5">
    <source>
        <dbReference type="Proteomes" id="UP000326396"/>
    </source>
</evidence>
<dbReference type="Gene3D" id="4.10.60.10">
    <property type="entry name" value="Zinc finger, CCHC-type"/>
    <property type="match status" value="1"/>
</dbReference>
<dbReference type="EMBL" id="SZYD01000010">
    <property type="protein sequence ID" value="KAD4983181.1"/>
    <property type="molecule type" value="Genomic_DNA"/>
</dbReference>
<sequence>MADEGKIQIEKFNGTDFVWWKMQMEALLSQKDLDMVLEDKPEKMDAAAESAWNSKDKKARGAITLALTRSVAFNIMHETTARGMMSALSNMYEKPSAANKVFLMRDLFMTRMNEGSSVTVHINNLNSILSRLSYVGIKFDDETKDVLLLSSLPDIWSGTVTAVTSSVGTTDMTFEGIRDIVLGEDVRRKSTGAGSSSEMLHVGRGRGNNRSSGSRGRSPSKTRKNVRCWSCNEVGHVKSQCPGTSKQMNAAEGVYDDDALVCSTESRVDSWVMDLGASFHAMDSGETMLNLKEGDFGKVRLANDELLEVTGMGDVDLVTSLGTTWNLKNVRVIPGLNRKLIYVGQLDKQGMEVRFGSNEWKVVKGNLVIARGMKHGSLYLVDEPAEGCMTVLVKRNKIWFAKSRAKRVHFANVKSGAKEMLAERVQKSKPFRGFGDSGSKGCVPGTVTKSRWVLKTRTEEISHVGSLLCLESVGGPRCISGSGGVSIPVEIEDESLTGFVTTELELAGASTGTSCT</sequence>
<evidence type="ECO:0000256" key="1">
    <source>
        <dbReference type="PROSITE-ProRule" id="PRU00047"/>
    </source>
</evidence>
<dbReference type="Pfam" id="PF14223">
    <property type="entry name" value="Retrotran_gag_2"/>
    <property type="match status" value="1"/>
</dbReference>
<dbReference type="Pfam" id="PF22936">
    <property type="entry name" value="Pol_BBD"/>
    <property type="match status" value="1"/>
</dbReference>
<accession>A0A5N6NPH3</accession>
<feature type="domain" description="CCHC-type" evidence="3">
    <location>
        <begin position="227"/>
        <end position="242"/>
    </location>
</feature>
<dbReference type="InterPro" id="IPR036875">
    <property type="entry name" value="Znf_CCHC_sf"/>
</dbReference>
<comment type="caution">
    <text evidence="4">The sequence shown here is derived from an EMBL/GenBank/DDBJ whole genome shotgun (WGS) entry which is preliminary data.</text>
</comment>
<dbReference type="PANTHER" id="PTHR47592">
    <property type="entry name" value="PBF68 PROTEIN"/>
    <property type="match status" value="1"/>
</dbReference>
<feature type="compositionally biased region" description="Low complexity" evidence="2">
    <location>
        <begin position="208"/>
        <end position="217"/>
    </location>
</feature>
<evidence type="ECO:0000259" key="3">
    <source>
        <dbReference type="PROSITE" id="PS50158"/>
    </source>
</evidence>
<dbReference type="GO" id="GO:0008270">
    <property type="term" value="F:zinc ion binding"/>
    <property type="evidence" value="ECO:0007669"/>
    <property type="project" value="UniProtKB-KW"/>
</dbReference>
<dbReference type="InterPro" id="IPR054722">
    <property type="entry name" value="PolX-like_BBD"/>
</dbReference>
<dbReference type="PANTHER" id="PTHR47592:SF27">
    <property type="entry name" value="OS08G0421700 PROTEIN"/>
    <property type="match status" value="1"/>
</dbReference>
<dbReference type="OrthoDB" id="418757at2759"/>
<gene>
    <name evidence="4" type="ORF">E3N88_19852</name>
</gene>
<dbReference type="SUPFAM" id="SSF57756">
    <property type="entry name" value="Retrovirus zinc finger-like domains"/>
    <property type="match status" value="1"/>
</dbReference>
<dbReference type="PROSITE" id="PS50158">
    <property type="entry name" value="ZF_CCHC"/>
    <property type="match status" value="1"/>
</dbReference>
<protein>
    <recommendedName>
        <fullName evidence="3">CCHC-type domain-containing protein</fullName>
    </recommendedName>
</protein>
<dbReference type="AlphaFoldDB" id="A0A5N6NPH3"/>
<reference evidence="4 5" key="1">
    <citation type="submission" date="2019-05" db="EMBL/GenBank/DDBJ databases">
        <title>Mikania micrantha, genome provides insights into the molecular mechanism of rapid growth.</title>
        <authorList>
            <person name="Liu B."/>
        </authorList>
    </citation>
    <scope>NUCLEOTIDE SEQUENCE [LARGE SCALE GENOMIC DNA]</scope>
    <source>
        <strain evidence="4">NLD-2019</strain>
        <tissue evidence="4">Leaf</tissue>
    </source>
</reference>
<keyword evidence="1" id="KW-0863">Zinc-finger</keyword>
<dbReference type="InterPro" id="IPR001878">
    <property type="entry name" value="Znf_CCHC"/>
</dbReference>
<organism evidence="4 5">
    <name type="scientific">Mikania micrantha</name>
    <name type="common">bitter vine</name>
    <dbReference type="NCBI Taxonomy" id="192012"/>
    <lineage>
        <taxon>Eukaryota</taxon>
        <taxon>Viridiplantae</taxon>
        <taxon>Streptophyta</taxon>
        <taxon>Embryophyta</taxon>
        <taxon>Tracheophyta</taxon>
        <taxon>Spermatophyta</taxon>
        <taxon>Magnoliopsida</taxon>
        <taxon>eudicotyledons</taxon>
        <taxon>Gunneridae</taxon>
        <taxon>Pentapetalae</taxon>
        <taxon>asterids</taxon>
        <taxon>campanulids</taxon>
        <taxon>Asterales</taxon>
        <taxon>Asteraceae</taxon>
        <taxon>Asteroideae</taxon>
        <taxon>Heliantheae alliance</taxon>
        <taxon>Eupatorieae</taxon>
        <taxon>Mikania</taxon>
    </lineage>
</organism>
<keyword evidence="5" id="KW-1185">Reference proteome</keyword>